<evidence type="ECO:0000313" key="10">
    <source>
        <dbReference type="Proteomes" id="UP000438699"/>
    </source>
</evidence>
<dbReference type="PANTHER" id="PTHR43374">
    <property type="entry name" value="FLAVIN PRENYLTRANSFERASE"/>
    <property type="match status" value="1"/>
</dbReference>
<dbReference type="Gene3D" id="3.40.50.1950">
    <property type="entry name" value="Flavin prenyltransferase-like"/>
    <property type="match status" value="1"/>
</dbReference>
<dbReference type="InterPro" id="IPR036551">
    <property type="entry name" value="Flavin_trans-like"/>
</dbReference>
<evidence type="ECO:0000256" key="2">
    <source>
        <dbReference type="ARBA" id="ARBA00022630"/>
    </source>
</evidence>
<dbReference type="RefSeq" id="WP_151149821.1">
    <property type="nucleotide sequence ID" value="NZ_WAIE01000001.1"/>
</dbReference>
<dbReference type="FunFam" id="3.40.50.1950:FF:000001">
    <property type="entry name" value="Flavin prenyltransferase UbiX"/>
    <property type="match status" value="1"/>
</dbReference>
<dbReference type="GO" id="GO:0016831">
    <property type="term" value="F:carboxy-lyase activity"/>
    <property type="evidence" value="ECO:0007669"/>
    <property type="project" value="TreeGrafter"/>
</dbReference>
<feature type="binding site" evidence="7">
    <location>
        <position position="153"/>
    </location>
    <ligand>
        <name>dimethylallyl phosphate</name>
        <dbReference type="ChEBI" id="CHEBI:88052"/>
    </ligand>
</feature>
<evidence type="ECO:0000256" key="1">
    <source>
        <dbReference type="ARBA" id="ARBA00022602"/>
    </source>
</evidence>
<evidence type="ECO:0000259" key="8">
    <source>
        <dbReference type="Pfam" id="PF02441"/>
    </source>
</evidence>
<dbReference type="EMBL" id="WAIE01000001">
    <property type="protein sequence ID" value="KAB1443450.1"/>
    <property type="molecule type" value="Genomic_DNA"/>
</dbReference>
<dbReference type="NCBIfam" id="TIGR00421">
    <property type="entry name" value="ubiX_pad"/>
    <property type="match status" value="1"/>
</dbReference>
<dbReference type="OrthoDB" id="9781577at2"/>
<feature type="binding site" evidence="7">
    <location>
        <position position="123"/>
    </location>
    <ligand>
        <name>FMN</name>
        <dbReference type="ChEBI" id="CHEBI:58210"/>
    </ligand>
</feature>
<dbReference type="AlphaFoldDB" id="A0A6N6N5E4"/>
<gene>
    <name evidence="7" type="primary">ubiX</name>
    <name evidence="9" type="ORF">F8A88_04140</name>
</gene>
<feature type="domain" description="Flavoprotein" evidence="8">
    <location>
        <begin position="4"/>
        <end position="174"/>
    </location>
</feature>
<protein>
    <recommendedName>
        <fullName evidence="7">Flavin prenyltransferase UbiX</fullName>
        <ecNumber evidence="7">2.5.1.129</ecNumber>
    </recommendedName>
</protein>
<comment type="caution">
    <text evidence="9">The sequence shown here is derived from an EMBL/GenBank/DDBJ whole genome shotgun (WGS) entry which is preliminary data.</text>
</comment>
<keyword evidence="3 7" id="KW-0288">FMN</keyword>
<dbReference type="InterPro" id="IPR004507">
    <property type="entry name" value="UbiX-like"/>
</dbReference>
<evidence type="ECO:0000256" key="5">
    <source>
        <dbReference type="ARBA" id="ARBA00050612"/>
    </source>
</evidence>
<dbReference type="Proteomes" id="UP000438699">
    <property type="component" value="Unassembled WGS sequence"/>
</dbReference>
<accession>A0A6N6N5E4</accession>
<organism evidence="9 10">
    <name type="scientific">Pseudodesulfovibrio senegalensis</name>
    <dbReference type="NCBI Taxonomy" id="1721087"/>
    <lineage>
        <taxon>Bacteria</taxon>
        <taxon>Pseudomonadati</taxon>
        <taxon>Thermodesulfobacteriota</taxon>
        <taxon>Desulfovibrionia</taxon>
        <taxon>Desulfovibrionales</taxon>
        <taxon>Desulfovibrionaceae</taxon>
    </lineage>
</organism>
<keyword evidence="4 7" id="KW-0808">Transferase</keyword>
<feature type="binding site" evidence="7">
    <location>
        <position position="169"/>
    </location>
    <ligand>
        <name>dimethylallyl phosphate</name>
        <dbReference type="ChEBI" id="CHEBI:88052"/>
    </ligand>
</feature>
<dbReference type="HAMAP" id="MF_01984">
    <property type="entry name" value="ubiX_pad"/>
    <property type="match status" value="1"/>
</dbReference>
<dbReference type="InterPro" id="IPR003382">
    <property type="entry name" value="Flavoprotein"/>
</dbReference>
<evidence type="ECO:0000256" key="6">
    <source>
        <dbReference type="ARBA" id="ARBA00060793"/>
    </source>
</evidence>
<comment type="caution">
    <text evidence="7">Lacks conserved residue(s) required for the propagation of feature annotation.</text>
</comment>
<dbReference type="PANTHER" id="PTHR43374:SF1">
    <property type="entry name" value="FLAVIN PRENYLTRANSFERASE PAD1, MITOCHONDRIAL"/>
    <property type="match status" value="1"/>
</dbReference>
<feature type="binding site" evidence="7">
    <location>
        <begin position="12"/>
        <end position="14"/>
    </location>
    <ligand>
        <name>FMN</name>
        <dbReference type="ChEBI" id="CHEBI:58210"/>
    </ligand>
</feature>
<evidence type="ECO:0000256" key="3">
    <source>
        <dbReference type="ARBA" id="ARBA00022643"/>
    </source>
</evidence>
<comment type="similarity">
    <text evidence="6 7">Belongs to the UbiX/PAD1 family.</text>
</comment>
<comment type="catalytic activity">
    <reaction evidence="5 7">
        <text>dimethylallyl phosphate + FMNH2 = prenylated FMNH2 + phosphate</text>
        <dbReference type="Rhea" id="RHEA:37743"/>
        <dbReference type="ChEBI" id="CHEBI:43474"/>
        <dbReference type="ChEBI" id="CHEBI:57618"/>
        <dbReference type="ChEBI" id="CHEBI:87467"/>
        <dbReference type="ChEBI" id="CHEBI:88052"/>
        <dbReference type="EC" id="2.5.1.129"/>
    </reaction>
</comment>
<evidence type="ECO:0000256" key="7">
    <source>
        <dbReference type="HAMAP-Rule" id="MF_01984"/>
    </source>
</evidence>
<dbReference type="Pfam" id="PF02441">
    <property type="entry name" value="Flavoprotein"/>
    <property type="match status" value="1"/>
</dbReference>
<dbReference type="SUPFAM" id="SSF52507">
    <property type="entry name" value="Homo-oligomeric flavin-containing Cys decarboxylases, HFCD"/>
    <property type="match status" value="1"/>
</dbReference>
<feature type="binding site" evidence="7">
    <location>
        <position position="38"/>
    </location>
    <ligand>
        <name>FMN</name>
        <dbReference type="ChEBI" id="CHEBI:58210"/>
    </ligand>
</feature>
<reference evidence="9 10" key="1">
    <citation type="journal article" date="2017" name="Int. J. Syst. Evol. Microbiol.">
        <title>Desulfovibrio senegalensis sp. nov., a mesophilic sulfate reducer isolated from marine sediment.</title>
        <authorList>
            <person name="Thioye A."/>
            <person name="Gam Z.B.A."/>
            <person name="Mbengue M."/>
            <person name="Cayol J.L."/>
            <person name="Joseph-Bartoli M."/>
            <person name="Toure-Kane C."/>
            <person name="Labat M."/>
        </authorList>
    </citation>
    <scope>NUCLEOTIDE SEQUENCE [LARGE SCALE GENOMIC DNA]</scope>
    <source>
        <strain evidence="9 10">DSM 101509</strain>
    </source>
</reference>
<keyword evidence="10" id="KW-1185">Reference proteome</keyword>
<keyword evidence="1 7" id="KW-0637">Prenyltransferase</keyword>
<name>A0A6N6N5E4_9BACT</name>
<comment type="function">
    <text evidence="7">Flavin prenyltransferase that catalyzes the synthesis of the prenylated FMN cofactor (prenyl-FMN) for 4-hydroxy-3-polyprenylbenzoic acid decarboxylase UbiD. The prenyltransferase is metal-independent and links a dimethylallyl moiety from dimethylallyl monophosphate (DMAP) to the flavin N5 and C6 atoms of FMN.</text>
</comment>
<feature type="binding site" evidence="7">
    <location>
        <begin position="88"/>
        <end position="91"/>
    </location>
    <ligand>
        <name>FMN</name>
        <dbReference type="ChEBI" id="CHEBI:58210"/>
    </ligand>
</feature>
<dbReference type="GO" id="GO:0106141">
    <property type="term" value="F:flavin prenyltransferase activity"/>
    <property type="evidence" value="ECO:0007669"/>
    <property type="project" value="UniProtKB-EC"/>
</dbReference>
<proteinExistence type="inferred from homology"/>
<dbReference type="EC" id="2.5.1.129" evidence="7"/>
<keyword evidence="2 7" id="KW-0285">Flavoprotein</keyword>
<dbReference type="NCBIfam" id="NF004685">
    <property type="entry name" value="PRK06029.1"/>
    <property type="match status" value="1"/>
</dbReference>
<evidence type="ECO:0000313" key="9">
    <source>
        <dbReference type="EMBL" id="KAB1443450.1"/>
    </source>
</evidence>
<evidence type="ECO:0000256" key="4">
    <source>
        <dbReference type="ARBA" id="ARBA00022679"/>
    </source>
</evidence>
<sequence>MQTKRIILAISGASGIQYSLDVAQGLANAGIEIHLILSTAARTVMQHEDINPESLLSLAHTDHDPNNIAAPPASGSWQHDGMIVCPCSMASLAAIANGLGTNLMHRAADTCLKEGRRLIIVPRETPLNAIHMENMLKANRAGATILPACPGFYHQPSTIPDLTRHLAGKILDQLEIPHTLYKRWGE</sequence>